<dbReference type="STRING" id="1619234.SAMN05421730_100372"/>
<dbReference type="PROSITE" id="PS51682">
    <property type="entry name" value="SAM_OMT_I"/>
    <property type="match status" value="1"/>
</dbReference>
<dbReference type="Pfam" id="PF01596">
    <property type="entry name" value="Methyltransf_3"/>
    <property type="match status" value="1"/>
</dbReference>
<dbReference type="OrthoDB" id="9799672at2"/>
<evidence type="ECO:0000256" key="1">
    <source>
        <dbReference type="ARBA" id="ARBA00022603"/>
    </source>
</evidence>
<dbReference type="GO" id="GO:0008757">
    <property type="term" value="F:S-adenosylmethionine-dependent methyltransferase activity"/>
    <property type="evidence" value="ECO:0007669"/>
    <property type="project" value="TreeGrafter"/>
</dbReference>
<organism evidence="5 6">
    <name type="scientific">Anaerobium acetethylicum</name>
    <dbReference type="NCBI Taxonomy" id="1619234"/>
    <lineage>
        <taxon>Bacteria</taxon>
        <taxon>Bacillati</taxon>
        <taxon>Bacillota</taxon>
        <taxon>Clostridia</taxon>
        <taxon>Lachnospirales</taxon>
        <taxon>Lachnospiraceae</taxon>
        <taxon>Anaerobium</taxon>
    </lineage>
</organism>
<dbReference type="EMBL" id="FMKA01000003">
    <property type="protein sequence ID" value="SCP95954.1"/>
    <property type="molecule type" value="Genomic_DNA"/>
</dbReference>
<comment type="similarity">
    <text evidence="4">Belongs to the class I-like SAM-binding methyltransferase superfamily. Cation-dependent O-methyltransferase family.</text>
</comment>
<dbReference type="Gene3D" id="3.40.50.150">
    <property type="entry name" value="Vaccinia Virus protein VP39"/>
    <property type="match status" value="1"/>
</dbReference>
<feature type="binding site" evidence="4">
    <location>
        <position position="158"/>
    </location>
    <ligand>
        <name>Mg(2+)</name>
        <dbReference type="ChEBI" id="CHEBI:18420"/>
    </ligand>
</feature>
<evidence type="ECO:0000256" key="4">
    <source>
        <dbReference type="HAMAP-Rule" id="MF_02217"/>
    </source>
</evidence>
<dbReference type="PANTHER" id="PTHR10509:SF14">
    <property type="entry name" value="CAFFEOYL-COA O-METHYLTRANSFERASE 3-RELATED"/>
    <property type="match status" value="1"/>
</dbReference>
<dbReference type="GO" id="GO:0016300">
    <property type="term" value="F:tRNA (uridine) methyltransferase activity"/>
    <property type="evidence" value="ECO:0007669"/>
    <property type="project" value="UniProtKB-UniRule"/>
</dbReference>
<evidence type="ECO:0000313" key="5">
    <source>
        <dbReference type="EMBL" id="SCP95954.1"/>
    </source>
</evidence>
<dbReference type="EC" id="2.1.1.-" evidence="4"/>
<reference evidence="5 6" key="1">
    <citation type="submission" date="2016-09" db="EMBL/GenBank/DDBJ databases">
        <authorList>
            <person name="Capua I."/>
            <person name="De Benedictis P."/>
            <person name="Joannis T."/>
            <person name="Lombin L.H."/>
            <person name="Cattoli G."/>
        </authorList>
    </citation>
    <scope>NUCLEOTIDE SEQUENCE [LARGE SCALE GENOMIC DNA]</scope>
    <source>
        <strain evidence="5 6">GluBS11</strain>
    </source>
</reference>
<dbReference type="InterPro" id="IPR002935">
    <property type="entry name" value="SAM_O-MeTrfase"/>
</dbReference>
<dbReference type="Proteomes" id="UP000199315">
    <property type="component" value="Unassembled WGS sequence"/>
</dbReference>
<dbReference type="GO" id="GO:0000287">
    <property type="term" value="F:magnesium ion binding"/>
    <property type="evidence" value="ECO:0007669"/>
    <property type="project" value="UniProtKB-UniRule"/>
</dbReference>
<keyword evidence="6" id="KW-1185">Reference proteome</keyword>
<dbReference type="CDD" id="cd02440">
    <property type="entry name" value="AdoMet_MTases"/>
    <property type="match status" value="1"/>
</dbReference>
<feature type="binding site" evidence="4">
    <location>
        <position position="131"/>
    </location>
    <ligand>
        <name>S-adenosyl-L-methionine</name>
        <dbReference type="ChEBI" id="CHEBI:59789"/>
    </ligand>
</feature>
<evidence type="ECO:0000256" key="2">
    <source>
        <dbReference type="ARBA" id="ARBA00022679"/>
    </source>
</evidence>
<proteinExistence type="inferred from homology"/>
<protein>
    <recommendedName>
        <fullName evidence="4">tRNA 5-hydroxyuridine methyltransferase</fullName>
        <ecNumber evidence="4">2.1.1.-</ecNumber>
    </recommendedName>
    <alternativeName>
        <fullName evidence="4">ho5U methyltransferase</fullName>
    </alternativeName>
</protein>
<dbReference type="PANTHER" id="PTHR10509">
    <property type="entry name" value="O-METHYLTRANSFERASE-RELATED"/>
    <property type="match status" value="1"/>
</dbReference>
<keyword evidence="1 4" id="KW-0489">Methyltransferase</keyword>
<dbReference type="AlphaFoldDB" id="A0A1D3TQT5"/>
<feature type="binding site" evidence="4">
    <location>
        <position position="85"/>
    </location>
    <ligand>
        <name>S-adenosyl-L-methionine</name>
        <dbReference type="ChEBI" id="CHEBI:59789"/>
    </ligand>
</feature>
<evidence type="ECO:0000313" key="6">
    <source>
        <dbReference type="Proteomes" id="UP000199315"/>
    </source>
</evidence>
<sequence length="220" mass="24948">MIVNERLITYINSLDTGNTALLDEIEKQAVKDYVPIIRKEMQSFLKVLTALKQPERILEVGTAVGFSSILMAEYSPGNCSITTIEKYEKRIPVARENIKRAGFEDKITLIEGDALEVMAGLEGTFDFIFMDAAKGQYINFLPQIMRLLKVGGVLISDNVLQDGDIIESRYAVTRRNRTIYNRMREYLYELKHMEELTTAILPLGDGVTISTRIGKMDELK</sequence>
<gene>
    <name evidence="4" type="primary">trmR</name>
    <name evidence="5" type="ORF">SAMN05421730_100372</name>
</gene>
<evidence type="ECO:0000256" key="3">
    <source>
        <dbReference type="ARBA" id="ARBA00022691"/>
    </source>
</evidence>
<dbReference type="GO" id="GO:0008171">
    <property type="term" value="F:O-methyltransferase activity"/>
    <property type="evidence" value="ECO:0007669"/>
    <property type="project" value="InterPro"/>
</dbReference>
<dbReference type="RefSeq" id="WP_091230742.1">
    <property type="nucleotide sequence ID" value="NZ_FMKA01000003.1"/>
</dbReference>
<accession>A0A1D3TQT5</accession>
<feature type="binding site" evidence="4">
    <location>
        <position position="37"/>
    </location>
    <ligand>
        <name>S-adenosyl-L-methionine</name>
        <dbReference type="ChEBI" id="CHEBI:59789"/>
    </ligand>
</feature>
<dbReference type="SUPFAM" id="SSF53335">
    <property type="entry name" value="S-adenosyl-L-methionine-dependent methyltransferases"/>
    <property type="match status" value="1"/>
</dbReference>
<dbReference type="HAMAP" id="MF_02217">
    <property type="entry name" value="TrmR_methyltr"/>
    <property type="match status" value="1"/>
</dbReference>
<feature type="binding site" evidence="4">
    <location>
        <position position="67"/>
    </location>
    <ligand>
        <name>S-adenosyl-L-methionine</name>
        <dbReference type="ChEBI" id="CHEBI:59789"/>
    </ligand>
</feature>
<keyword evidence="4" id="KW-0479">Metal-binding</keyword>
<comment type="function">
    <text evidence="4">Catalyzes the methylation of 5-hydroxyuridine (ho5U) to form 5-methoxyuridine (mo5U) at position 34 in tRNAs.</text>
</comment>
<comment type="subunit">
    <text evidence="4">Homodimer.</text>
</comment>
<feature type="binding site" evidence="4">
    <location>
        <begin position="113"/>
        <end position="114"/>
    </location>
    <ligand>
        <name>S-adenosyl-L-methionine</name>
        <dbReference type="ChEBI" id="CHEBI:59789"/>
    </ligand>
</feature>
<keyword evidence="4" id="KW-0460">Magnesium</keyword>
<keyword evidence="3 4" id="KW-0949">S-adenosyl-L-methionine</keyword>
<feature type="binding site" evidence="4">
    <location>
        <position position="131"/>
    </location>
    <ligand>
        <name>Mg(2+)</name>
        <dbReference type="ChEBI" id="CHEBI:18420"/>
    </ligand>
</feature>
<feature type="binding site" evidence="4">
    <location>
        <position position="157"/>
    </location>
    <ligand>
        <name>Mg(2+)</name>
        <dbReference type="ChEBI" id="CHEBI:18420"/>
    </ligand>
</feature>
<dbReference type="InterPro" id="IPR029063">
    <property type="entry name" value="SAM-dependent_MTases_sf"/>
</dbReference>
<keyword evidence="2 4" id="KW-0808">Transferase</keyword>
<dbReference type="GO" id="GO:0030488">
    <property type="term" value="P:tRNA methylation"/>
    <property type="evidence" value="ECO:0007669"/>
    <property type="project" value="UniProtKB-UniRule"/>
</dbReference>
<dbReference type="InterPro" id="IPR043675">
    <property type="entry name" value="TrmR_methyltr"/>
</dbReference>
<name>A0A1D3TQT5_9FIRM</name>
<dbReference type="InterPro" id="IPR050362">
    <property type="entry name" value="Cation-dep_OMT"/>
</dbReference>
<comment type="catalytic activity">
    <reaction evidence="4">
        <text>5-hydroxyuridine(34) in tRNA + S-adenosyl-L-methionine = 5-methoxyuridine(34) in tRNA + S-adenosyl-L-homocysteine + H(+)</text>
        <dbReference type="Rhea" id="RHEA:60524"/>
        <dbReference type="Rhea" id="RHEA-COMP:13381"/>
        <dbReference type="Rhea" id="RHEA-COMP:15591"/>
        <dbReference type="ChEBI" id="CHEBI:15378"/>
        <dbReference type="ChEBI" id="CHEBI:57856"/>
        <dbReference type="ChEBI" id="CHEBI:59789"/>
        <dbReference type="ChEBI" id="CHEBI:136877"/>
        <dbReference type="ChEBI" id="CHEBI:143860"/>
    </reaction>
</comment>
<keyword evidence="4" id="KW-0819">tRNA processing</keyword>